<feature type="transmembrane region" description="Helical" evidence="6">
    <location>
        <begin position="5"/>
        <end position="23"/>
    </location>
</feature>
<evidence type="ECO:0000256" key="5">
    <source>
        <dbReference type="SAM" id="MobiDB-lite"/>
    </source>
</evidence>
<gene>
    <name evidence="7" type="ORF">OCBIM_22006537mg</name>
</gene>
<dbReference type="AlphaFoldDB" id="A0A0L8FVS5"/>
<keyword evidence="2 6" id="KW-0812">Transmembrane</keyword>
<dbReference type="PANTHER" id="PTHR11040">
    <property type="entry name" value="ZINC/IRON TRANSPORTER"/>
    <property type="match status" value="1"/>
</dbReference>
<keyword evidence="3 6" id="KW-1133">Transmembrane helix</keyword>
<feature type="transmembrane region" description="Helical" evidence="6">
    <location>
        <begin position="284"/>
        <end position="302"/>
    </location>
</feature>
<dbReference type="GO" id="GO:0005886">
    <property type="term" value="C:plasma membrane"/>
    <property type="evidence" value="ECO:0007669"/>
    <property type="project" value="TreeGrafter"/>
</dbReference>
<feature type="transmembrane region" description="Helical" evidence="6">
    <location>
        <begin position="220"/>
        <end position="239"/>
    </location>
</feature>
<dbReference type="STRING" id="37653.A0A0L8FVS5"/>
<accession>A0A0L8FVS5</accession>
<evidence type="ECO:0000256" key="4">
    <source>
        <dbReference type="ARBA" id="ARBA00023136"/>
    </source>
</evidence>
<evidence type="ECO:0000256" key="3">
    <source>
        <dbReference type="ARBA" id="ARBA00022989"/>
    </source>
</evidence>
<keyword evidence="4 6" id="KW-0472">Membrane</keyword>
<protein>
    <submittedName>
        <fullName evidence="7">Uncharacterized protein</fullName>
    </submittedName>
</protein>
<dbReference type="InterPro" id="IPR003689">
    <property type="entry name" value="ZIP"/>
</dbReference>
<dbReference type="EMBL" id="KQ425992">
    <property type="protein sequence ID" value="KOF68772.1"/>
    <property type="molecule type" value="Genomic_DNA"/>
</dbReference>
<evidence type="ECO:0000256" key="1">
    <source>
        <dbReference type="ARBA" id="ARBA00004141"/>
    </source>
</evidence>
<dbReference type="OrthoDB" id="448280at2759"/>
<reference evidence="7" key="1">
    <citation type="submission" date="2015-07" db="EMBL/GenBank/DDBJ databases">
        <title>MeaNS - Measles Nucleotide Surveillance Program.</title>
        <authorList>
            <person name="Tran T."/>
            <person name="Druce J."/>
        </authorList>
    </citation>
    <scope>NUCLEOTIDE SEQUENCE</scope>
    <source>
        <strain evidence="7">UCB-OBI-ISO-001</strain>
        <tissue evidence="7">Gonad</tissue>
    </source>
</reference>
<evidence type="ECO:0000256" key="6">
    <source>
        <dbReference type="SAM" id="Phobius"/>
    </source>
</evidence>
<evidence type="ECO:0000256" key="2">
    <source>
        <dbReference type="ARBA" id="ARBA00022692"/>
    </source>
</evidence>
<feature type="transmembrane region" description="Helical" evidence="6">
    <location>
        <begin position="43"/>
        <end position="64"/>
    </location>
</feature>
<proteinExistence type="predicted"/>
<name>A0A0L8FVS5_OCTBM</name>
<dbReference type="GO" id="GO:0005385">
    <property type="term" value="F:zinc ion transmembrane transporter activity"/>
    <property type="evidence" value="ECO:0007669"/>
    <property type="project" value="TreeGrafter"/>
</dbReference>
<dbReference type="PANTHER" id="PTHR11040:SF140">
    <property type="entry name" value="ZRT (ZRT), IRT- (IRT-) LIKE PROTEIN TRANSPORTER"/>
    <property type="match status" value="1"/>
</dbReference>
<dbReference type="Pfam" id="PF02535">
    <property type="entry name" value="Zip"/>
    <property type="match status" value="1"/>
</dbReference>
<sequence length="303" mass="34198">MILSCLNTFSGGVFLSACFIHLLPEVRKHMQKILLTLNIKTNFPATEFITIFGFFIIIMMEQYVSLCMRKTNKNSNNNHDFHDESETGSGSSINGKKEDLCLPVEESDDTNRLISRRLSISSAHSVESMRSEILKRVDVDTHNHVHFSNEEKESSLRSVLLLLALSLHTIFDGLTVGLEKTVNNIWAMFTAVIIHKILIGFTLGLQMFENAQWSVRRTIFLMLIFSLISPIGIVIGILIEDLNVESVTEHFVSALLKALATGTFMYVTFFEILGREISHDATPLQILFAIIGFGMMTELVFFN</sequence>
<feature type="region of interest" description="Disordered" evidence="5">
    <location>
        <begin position="76"/>
        <end position="97"/>
    </location>
</feature>
<feature type="transmembrane region" description="Helical" evidence="6">
    <location>
        <begin position="251"/>
        <end position="272"/>
    </location>
</feature>
<organism evidence="7">
    <name type="scientific">Octopus bimaculoides</name>
    <name type="common">California two-spotted octopus</name>
    <dbReference type="NCBI Taxonomy" id="37653"/>
    <lineage>
        <taxon>Eukaryota</taxon>
        <taxon>Metazoa</taxon>
        <taxon>Spiralia</taxon>
        <taxon>Lophotrochozoa</taxon>
        <taxon>Mollusca</taxon>
        <taxon>Cephalopoda</taxon>
        <taxon>Coleoidea</taxon>
        <taxon>Octopodiformes</taxon>
        <taxon>Octopoda</taxon>
        <taxon>Incirrata</taxon>
        <taxon>Octopodidae</taxon>
        <taxon>Octopus</taxon>
    </lineage>
</organism>
<feature type="transmembrane region" description="Helical" evidence="6">
    <location>
        <begin position="184"/>
        <end position="208"/>
    </location>
</feature>
<comment type="subcellular location">
    <subcellularLocation>
        <location evidence="1">Membrane</location>
        <topology evidence="1">Multi-pass membrane protein</topology>
    </subcellularLocation>
</comment>
<evidence type="ECO:0000313" key="7">
    <source>
        <dbReference type="EMBL" id="KOF68772.1"/>
    </source>
</evidence>